<evidence type="ECO:0000256" key="5">
    <source>
        <dbReference type="ARBA" id="ARBA00022840"/>
    </source>
</evidence>
<reference evidence="9" key="2">
    <citation type="submission" date="2020-09" db="EMBL/GenBank/DDBJ databases">
        <authorList>
            <person name="Sun Q."/>
            <person name="Zhou Y."/>
        </authorList>
    </citation>
    <scope>NUCLEOTIDE SEQUENCE</scope>
    <source>
        <strain evidence="9">CGMCC 1.12987</strain>
    </source>
</reference>
<dbReference type="InterPro" id="IPR042213">
    <property type="entry name" value="NBD_C_sf"/>
</dbReference>
<dbReference type="InterPro" id="IPR031475">
    <property type="entry name" value="NBD_C"/>
</dbReference>
<keyword evidence="10" id="KW-1185">Reference proteome</keyword>
<feature type="domain" description="Four-carbon acid sugar kinase nucleotide binding" evidence="8">
    <location>
        <begin position="275"/>
        <end position="447"/>
    </location>
</feature>
<evidence type="ECO:0000256" key="1">
    <source>
        <dbReference type="ARBA" id="ARBA00005715"/>
    </source>
</evidence>
<evidence type="ECO:0000259" key="8">
    <source>
        <dbReference type="Pfam" id="PF17042"/>
    </source>
</evidence>
<proteinExistence type="inferred from homology"/>
<dbReference type="EMBL" id="BMGR01000004">
    <property type="protein sequence ID" value="GGG00133.1"/>
    <property type="molecule type" value="Genomic_DNA"/>
</dbReference>
<evidence type="ECO:0000313" key="9">
    <source>
        <dbReference type="EMBL" id="GGG00133.1"/>
    </source>
</evidence>
<evidence type="ECO:0000256" key="4">
    <source>
        <dbReference type="ARBA" id="ARBA00022777"/>
    </source>
</evidence>
<dbReference type="Proteomes" id="UP000644756">
    <property type="component" value="Unassembled WGS sequence"/>
</dbReference>
<dbReference type="SUPFAM" id="SSF142764">
    <property type="entry name" value="YgbK-like"/>
    <property type="match status" value="1"/>
</dbReference>
<dbReference type="Gene3D" id="3.40.50.10840">
    <property type="entry name" value="Putative sugar-binding, N-terminal domain"/>
    <property type="match status" value="1"/>
</dbReference>
<keyword evidence="3" id="KW-0547">Nucleotide-binding</keyword>
<dbReference type="InterPro" id="IPR037051">
    <property type="entry name" value="4-carb_acid_sugar_kinase_N_sf"/>
</dbReference>
<dbReference type="AlphaFoldDB" id="A0A917CVZ2"/>
<reference evidence="9" key="1">
    <citation type="journal article" date="2014" name="Int. J. Syst. Evol. Microbiol.">
        <title>Complete genome sequence of Corynebacterium casei LMG S-19264T (=DSM 44701T), isolated from a smear-ripened cheese.</title>
        <authorList>
            <consortium name="US DOE Joint Genome Institute (JGI-PGF)"/>
            <person name="Walter F."/>
            <person name="Albersmeier A."/>
            <person name="Kalinowski J."/>
            <person name="Ruckert C."/>
        </authorList>
    </citation>
    <scope>NUCLEOTIDE SEQUENCE</scope>
    <source>
        <strain evidence="9">CGMCC 1.12987</strain>
    </source>
</reference>
<dbReference type="GO" id="GO:0005524">
    <property type="term" value="F:ATP binding"/>
    <property type="evidence" value="ECO:0007669"/>
    <property type="project" value="UniProtKB-KW"/>
</dbReference>
<keyword evidence="4" id="KW-0418">Kinase</keyword>
<accession>A0A917CVZ2</accession>
<keyword evidence="6" id="KW-0119">Carbohydrate metabolism</keyword>
<keyword evidence="2" id="KW-0808">Transferase</keyword>
<evidence type="ECO:0000256" key="3">
    <source>
        <dbReference type="ARBA" id="ARBA00022741"/>
    </source>
</evidence>
<organism evidence="9 10">
    <name type="scientific">Paenibacillus abyssi</name>
    <dbReference type="NCBI Taxonomy" id="1340531"/>
    <lineage>
        <taxon>Bacteria</taxon>
        <taxon>Bacillati</taxon>
        <taxon>Bacillota</taxon>
        <taxon>Bacilli</taxon>
        <taxon>Bacillales</taxon>
        <taxon>Paenibacillaceae</taxon>
        <taxon>Paenibacillus</taxon>
    </lineage>
</organism>
<feature type="domain" description="Four-carbon acid sugar kinase N-terminal" evidence="7">
    <location>
        <begin position="7"/>
        <end position="248"/>
    </location>
</feature>
<comment type="caution">
    <text evidence="9">The sequence shown here is derived from an EMBL/GenBank/DDBJ whole genome shotgun (WGS) entry which is preliminary data.</text>
</comment>
<keyword evidence="5" id="KW-0067">ATP-binding</keyword>
<comment type="similarity">
    <text evidence="1">Belongs to the four-carbon acid sugar kinase family.</text>
</comment>
<evidence type="ECO:0000256" key="6">
    <source>
        <dbReference type="ARBA" id="ARBA00023277"/>
    </source>
</evidence>
<evidence type="ECO:0000259" key="7">
    <source>
        <dbReference type="Pfam" id="PF07005"/>
    </source>
</evidence>
<dbReference type="Pfam" id="PF07005">
    <property type="entry name" value="SBD_N"/>
    <property type="match status" value="1"/>
</dbReference>
<dbReference type="GO" id="GO:0016301">
    <property type="term" value="F:kinase activity"/>
    <property type="evidence" value="ECO:0007669"/>
    <property type="project" value="UniProtKB-KW"/>
</dbReference>
<sequence>MNSKIMLGFYGDDFTGSTDAMEALTLSGIRTVLFLEPPSVDIINESFSTIQAFGIAGVSRSLNQSQMEDELRPAFKALKDSGALICHYKTCSTFDSSSDVGSIGKAMEIGKEIFDSSQTFIPLVVGVPRLNRFTVFGNHFATVNGTTYRLDRHPVMSKHPVTPMHEAELLEHLKEQTNLSSGLVNILDLSNEISVVKENIAEKKKNHDLLLFDVLDETNLKKIGEILLDEAAYNQLFAVGSSGIEYALTAAWKKSTQIDTKEPTFTNRGQSEPMLVVSGSCSAVTKAQIDYAKKNGFTCIRVSGEELLYDHVEHVRNRFIDQVNELLNKGENVVVYSALGPDDPSIENVRKKLNDLGRTSTDTGQFLGEQLGKMTKEIIENQKVTRLVVAGGDTSGYVLKELEIYAMEMVMPITPGGPLCKTYSNNKKFDGLEVCLKGGQVGGTDFFVKVKNG</sequence>
<dbReference type="InterPro" id="IPR010737">
    <property type="entry name" value="4-carb_acid_sugar_kinase_N"/>
</dbReference>
<dbReference type="Gene3D" id="3.40.980.20">
    <property type="entry name" value="Four-carbon acid sugar kinase, nucleotide binding domain"/>
    <property type="match status" value="1"/>
</dbReference>
<gene>
    <name evidence="9" type="ORF">GCM10010916_16700</name>
</gene>
<protein>
    <recommendedName>
        <fullName evidence="11">Type III effector</fullName>
    </recommendedName>
</protein>
<dbReference type="RefSeq" id="WP_188530586.1">
    <property type="nucleotide sequence ID" value="NZ_BMGR01000004.1"/>
</dbReference>
<evidence type="ECO:0000313" key="10">
    <source>
        <dbReference type="Proteomes" id="UP000644756"/>
    </source>
</evidence>
<name>A0A917CVZ2_9BACL</name>
<evidence type="ECO:0000256" key="2">
    <source>
        <dbReference type="ARBA" id="ARBA00022679"/>
    </source>
</evidence>
<evidence type="ECO:0008006" key="11">
    <source>
        <dbReference type="Google" id="ProtNLM"/>
    </source>
</evidence>
<dbReference type="Pfam" id="PF17042">
    <property type="entry name" value="NBD_C"/>
    <property type="match status" value="1"/>
</dbReference>